<evidence type="ECO:0000256" key="1">
    <source>
        <dbReference type="SAM" id="Coils"/>
    </source>
</evidence>
<feature type="coiled-coil region" evidence="1">
    <location>
        <begin position="7"/>
        <end position="37"/>
    </location>
</feature>
<proteinExistence type="predicted"/>
<dbReference type="EMBL" id="JBHSGK010000004">
    <property type="protein sequence ID" value="MFC4735917.1"/>
    <property type="molecule type" value="Genomic_DNA"/>
</dbReference>
<comment type="caution">
    <text evidence="2">The sequence shown here is derived from an EMBL/GenBank/DDBJ whole genome shotgun (WGS) entry which is preliminary data.</text>
</comment>
<name>A0ABV9NRM1_9BACI</name>
<reference evidence="3" key="1">
    <citation type="journal article" date="2019" name="Int. J. Syst. Evol. Microbiol.">
        <title>The Global Catalogue of Microorganisms (GCM) 10K type strain sequencing project: providing services to taxonomists for standard genome sequencing and annotation.</title>
        <authorList>
            <consortium name="The Broad Institute Genomics Platform"/>
            <consortium name="The Broad Institute Genome Sequencing Center for Infectious Disease"/>
            <person name="Wu L."/>
            <person name="Ma J."/>
        </authorList>
    </citation>
    <scope>NUCLEOTIDE SEQUENCE [LARGE SCALE GENOMIC DNA]</scope>
    <source>
        <strain evidence="3">JCM 12165</strain>
    </source>
</reference>
<dbReference type="Proteomes" id="UP001595896">
    <property type="component" value="Unassembled WGS sequence"/>
</dbReference>
<sequence length="70" mass="8583">MNIDERLREYRKQAASLRRREASKEEIERVLREMEGEFSIPPAPDNDWNREHKEIVRVYRDIASIRVYHK</sequence>
<accession>A0ABV9NRM1</accession>
<evidence type="ECO:0000313" key="3">
    <source>
        <dbReference type="Proteomes" id="UP001595896"/>
    </source>
</evidence>
<protein>
    <submittedName>
        <fullName evidence="2">Uncharacterized protein</fullName>
    </submittedName>
</protein>
<keyword evidence="1" id="KW-0175">Coiled coil</keyword>
<dbReference type="RefSeq" id="WP_377908581.1">
    <property type="nucleotide sequence ID" value="NZ_JBHSGK010000004.1"/>
</dbReference>
<gene>
    <name evidence="2" type="ORF">ACFO4L_04890</name>
</gene>
<keyword evidence="3" id="KW-1185">Reference proteome</keyword>
<organism evidence="2 3">
    <name type="scientific">Bacillus daqingensis</name>
    <dbReference type="NCBI Taxonomy" id="872396"/>
    <lineage>
        <taxon>Bacteria</taxon>
        <taxon>Bacillati</taxon>
        <taxon>Bacillota</taxon>
        <taxon>Bacilli</taxon>
        <taxon>Bacillales</taxon>
        <taxon>Bacillaceae</taxon>
        <taxon>Bacillus</taxon>
    </lineage>
</organism>
<evidence type="ECO:0000313" key="2">
    <source>
        <dbReference type="EMBL" id="MFC4735917.1"/>
    </source>
</evidence>